<comment type="caution">
    <text evidence="1">The sequence shown here is derived from an EMBL/GenBank/DDBJ whole genome shotgun (WGS) entry which is preliminary data.</text>
</comment>
<evidence type="ECO:0000313" key="1">
    <source>
        <dbReference type="EMBL" id="KKM83834.1"/>
    </source>
</evidence>
<accession>A0A0F9KNX9</accession>
<dbReference type="EMBL" id="LAZR01007656">
    <property type="protein sequence ID" value="KKM83834.1"/>
    <property type="molecule type" value="Genomic_DNA"/>
</dbReference>
<reference evidence="1" key="1">
    <citation type="journal article" date="2015" name="Nature">
        <title>Complex archaea that bridge the gap between prokaryotes and eukaryotes.</title>
        <authorList>
            <person name="Spang A."/>
            <person name="Saw J.H."/>
            <person name="Jorgensen S.L."/>
            <person name="Zaremba-Niedzwiedzka K."/>
            <person name="Martijn J."/>
            <person name="Lind A.E."/>
            <person name="van Eijk R."/>
            <person name="Schleper C."/>
            <person name="Guy L."/>
            <person name="Ettema T.J."/>
        </authorList>
    </citation>
    <scope>NUCLEOTIDE SEQUENCE</scope>
</reference>
<protein>
    <submittedName>
        <fullName evidence="1">Uncharacterized protein</fullName>
    </submittedName>
</protein>
<dbReference type="AlphaFoldDB" id="A0A0F9KNX9"/>
<organism evidence="1">
    <name type="scientific">marine sediment metagenome</name>
    <dbReference type="NCBI Taxonomy" id="412755"/>
    <lineage>
        <taxon>unclassified sequences</taxon>
        <taxon>metagenomes</taxon>
        <taxon>ecological metagenomes</taxon>
    </lineage>
</organism>
<gene>
    <name evidence="1" type="ORF">LCGC14_1305260</name>
</gene>
<feature type="non-terminal residue" evidence="1">
    <location>
        <position position="62"/>
    </location>
</feature>
<name>A0A0F9KNX9_9ZZZZ</name>
<proteinExistence type="predicted"/>
<sequence>MEDKLHGDNLDGVVVRDCPKCGHRTPQEPYSKSRGGEVHEDVKEIITACLTCGAILTLGVVV</sequence>